<comment type="similarity">
    <text evidence="1">Belongs to the dynein heavy chain family.</text>
</comment>
<dbReference type="GO" id="GO:0005858">
    <property type="term" value="C:axonemal dynein complex"/>
    <property type="evidence" value="ECO:0007669"/>
    <property type="project" value="TreeGrafter"/>
</dbReference>
<evidence type="ECO:0000313" key="4">
    <source>
        <dbReference type="EMBL" id="CAK0745456.1"/>
    </source>
</evidence>
<feature type="region of interest" description="Disordered" evidence="2">
    <location>
        <begin position="66"/>
        <end position="86"/>
    </location>
</feature>
<accession>A0AAV1HV19</accession>
<dbReference type="AlphaFoldDB" id="A0AAV1HV19"/>
<proteinExistence type="inferred from homology"/>
<dbReference type="Proteomes" id="UP001314263">
    <property type="component" value="Unassembled WGS sequence"/>
</dbReference>
<organism evidence="4 5">
    <name type="scientific">Coccomyxa viridis</name>
    <dbReference type="NCBI Taxonomy" id="1274662"/>
    <lineage>
        <taxon>Eukaryota</taxon>
        <taxon>Viridiplantae</taxon>
        <taxon>Chlorophyta</taxon>
        <taxon>core chlorophytes</taxon>
        <taxon>Trebouxiophyceae</taxon>
        <taxon>Trebouxiophyceae incertae sedis</taxon>
        <taxon>Coccomyxaceae</taxon>
        <taxon>Coccomyxa</taxon>
    </lineage>
</organism>
<evidence type="ECO:0000256" key="2">
    <source>
        <dbReference type="SAM" id="MobiDB-lite"/>
    </source>
</evidence>
<dbReference type="PANTHER" id="PTHR46532">
    <property type="entry name" value="MALE FERTILITY FACTOR KL5"/>
    <property type="match status" value="1"/>
</dbReference>
<dbReference type="InterPro" id="IPR026983">
    <property type="entry name" value="DHC"/>
</dbReference>
<dbReference type="GO" id="GO:0051959">
    <property type="term" value="F:dynein light intermediate chain binding"/>
    <property type="evidence" value="ECO:0007669"/>
    <property type="project" value="InterPro"/>
</dbReference>
<comment type="caution">
    <text evidence="4">The sequence shown here is derived from an EMBL/GenBank/DDBJ whole genome shotgun (WGS) entry which is preliminary data.</text>
</comment>
<reference evidence="4 5" key="1">
    <citation type="submission" date="2023-10" db="EMBL/GenBank/DDBJ databases">
        <authorList>
            <person name="Maclean D."/>
            <person name="Macfadyen A."/>
        </authorList>
    </citation>
    <scope>NUCLEOTIDE SEQUENCE [LARGE SCALE GENOMIC DNA]</scope>
</reference>
<feature type="domain" description="Dynein heavy chain tail" evidence="3">
    <location>
        <begin position="92"/>
        <end position="653"/>
    </location>
</feature>
<dbReference type="PANTHER" id="PTHR46532:SF4">
    <property type="entry name" value="AAA+ ATPASE DOMAIN-CONTAINING PROTEIN"/>
    <property type="match status" value="1"/>
</dbReference>
<evidence type="ECO:0000313" key="5">
    <source>
        <dbReference type="Proteomes" id="UP001314263"/>
    </source>
</evidence>
<dbReference type="Pfam" id="PF08385">
    <property type="entry name" value="DHC_N1"/>
    <property type="match status" value="1"/>
</dbReference>
<dbReference type="EMBL" id="CAUYUE010000002">
    <property type="protein sequence ID" value="CAK0745456.1"/>
    <property type="molecule type" value="Genomic_DNA"/>
</dbReference>
<name>A0AAV1HV19_9CHLO</name>
<dbReference type="GO" id="GO:0045505">
    <property type="term" value="F:dynein intermediate chain binding"/>
    <property type="evidence" value="ECO:0007669"/>
    <property type="project" value="InterPro"/>
</dbReference>
<keyword evidence="5" id="KW-1185">Reference proteome</keyword>
<gene>
    <name evidence="4" type="ORF">CVIRNUC_001621</name>
</gene>
<sequence>MDRTELPVPEGPISIPELCEVLESTYVPLLEQHARANTESNGRHFSRVLGSCRKFLSAVKHAEQRAKESTRLPMPEVPLQPGTETPGGEALTKLEGTMAEWLAAIQTALSQEADRTIAGRGPLDEMSFWQARFEVLGSLQAQLDTPHARSITAALRASSADRNLLASFQSHSGELSRLYEDSRDNYKILRTLERHFTAIASSPVPDLPQIMLPMLNALRLVWAISAHYSDDTRMAALLQRIAHSVCDRAQHSVSTQEIFQRPQEEVKSQLQSTASLVDRWHDAYMEVREKIEVEGREPRWEFSKTVLFERSAHISDVCGSLAAAVDTYHSLRQTLGTKLEAMTGSSQAVKQLSSTVTDMAHSLEAANFNLFLRSNQEKGDRLFAAFDSMHASVVTSIGDLIDASFSKLGNAEAALDFLCELRDLKCGTALEQKMLSKSADLVRQFGKEVDAASMLFHERKVAPPLAREEAPVSGGVRWSRTLFVRLKHTWTRLQQEEKAALDDPVGARVEGKYMTLAKDLLAYEKVRTQPWMQHAHATAVALMRQPVLIEDPQSRRIAVNRSGQLWLLIKEARALDRLGLAVPEAAVHAALQAQRMLTVEETLGDMLAEYYKVVDKPDTLERWLLAAQLSMLHDSLRPGLAHLNWHSLGIQDFVNPVLKAVKSFQVTLAAVHKSSRACEFIVAAIAGTPCCVAPQMPDSTRLLSLQEALSFIEAHHQEVVGDLVQRYRRMSELLRKVEEAVLGSITGRAPGLAQYYAHWERAIFHALDILIVGGMTSLQKLLDAPASGVEPRAPLFEVALQLLHTDIIMQPSAAEIRQAVAGLLSSLREAAQPFVRWMAGTCLEAAPVAGTSEEDEEAFVHSFHLDLRQNPEHKAQLEGIFAALQRGLSRAAQHVAAWRSLSAIWMTDKALAVQQLKERDPAPDALEWEGRIGEYAALAEGFAAWPHYTDIGSVRVSTVEAAAAVVQHAQEWLGLLLEAFRTQMSAYVTDGEAVVERLKLALGPASHEAADMSSHVAGAEAVLGLTETWHEQAADMEVFLRIQALHNPQGMEQQPSKDAWERLQTSRRSFGIA</sequence>
<protein>
    <recommendedName>
        <fullName evidence="3">Dynein heavy chain tail domain-containing protein</fullName>
    </recommendedName>
</protein>
<evidence type="ECO:0000259" key="3">
    <source>
        <dbReference type="Pfam" id="PF08385"/>
    </source>
</evidence>
<dbReference type="GO" id="GO:0007018">
    <property type="term" value="P:microtubule-based movement"/>
    <property type="evidence" value="ECO:0007669"/>
    <property type="project" value="InterPro"/>
</dbReference>
<dbReference type="InterPro" id="IPR013594">
    <property type="entry name" value="Dynein_heavy_tail"/>
</dbReference>
<evidence type="ECO:0000256" key="1">
    <source>
        <dbReference type="ARBA" id="ARBA00008887"/>
    </source>
</evidence>